<dbReference type="KEGG" id="amr:AM1_F0046"/>
<keyword evidence="1" id="KW-0812">Transmembrane</keyword>
<evidence type="ECO:0000313" key="3">
    <source>
        <dbReference type="Proteomes" id="UP000000268"/>
    </source>
</evidence>
<feature type="transmembrane region" description="Helical" evidence="1">
    <location>
        <begin position="38"/>
        <end position="57"/>
    </location>
</feature>
<dbReference type="EMBL" id="CP000843">
    <property type="protein sequence ID" value="ABW33136.1"/>
    <property type="molecule type" value="Genomic_DNA"/>
</dbReference>
<keyword evidence="1" id="KW-0472">Membrane</keyword>
<accession>A8ZQ28</accession>
<reference evidence="2 3" key="1">
    <citation type="journal article" date="2008" name="Proc. Natl. Acad. Sci. U.S.A.">
        <title>Niche adaptation and genome expansion in the chlorophyll d-producing cyanobacterium Acaryochloris marina.</title>
        <authorList>
            <person name="Swingley W.D."/>
            <person name="Chen M."/>
            <person name="Cheung P.C."/>
            <person name="Conrad A.L."/>
            <person name="Dejesa L.C."/>
            <person name="Hao J."/>
            <person name="Honchak B.M."/>
            <person name="Karbach L.E."/>
            <person name="Kurdoglu A."/>
            <person name="Lahiri S."/>
            <person name="Mastrian S.D."/>
            <person name="Miyashita H."/>
            <person name="Page L."/>
            <person name="Ramakrishna P."/>
            <person name="Satoh S."/>
            <person name="Sattley W.M."/>
            <person name="Shimada Y."/>
            <person name="Taylor H.L."/>
            <person name="Tomo T."/>
            <person name="Tsuchiya T."/>
            <person name="Wang Z.T."/>
            <person name="Raymond J."/>
            <person name="Mimuro M."/>
            <person name="Blankenship R.E."/>
            <person name="Touchman J.W."/>
        </authorList>
    </citation>
    <scope>NUCLEOTIDE SEQUENCE [LARGE SCALE GENOMIC DNA]</scope>
    <source>
        <strain evidence="3">MBIC 11017</strain>
        <plasmid evidence="3">Plasmid pREB6</plasmid>
    </source>
</reference>
<name>A8ZQ28_ACAM1</name>
<keyword evidence="2" id="KW-0614">Plasmid</keyword>
<keyword evidence="1" id="KW-1133">Transmembrane helix</keyword>
<dbReference type="Proteomes" id="UP000000268">
    <property type="component" value="Plasmid pREB6"/>
</dbReference>
<feature type="transmembrane region" description="Helical" evidence="1">
    <location>
        <begin position="6"/>
        <end position="31"/>
    </location>
</feature>
<dbReference type="HOGENOM" id="CLU_094239_0_0_3"/>
<organism evidence="2 3">
    <name type="scientific">Acaryochloris marina (strain MBIC 11017)</name>
    <dbReference type="NCBI Taxonomy" id="329726"/>
    <lineage>
        <taxon>Bacteria</taxon>
        <taxon>Bacillati</taxon>
        <taxon>Cyanobacteriota</taxon>
        <taxon>Cyanophyceae</taxon>
        <taxon>Acaryochloridales</taxon>
        <taxon>Acaryochloridaceae</taxon>
        <taxon>Acaryochloris</taxon>
    </lineage>
</organism>
<feature type="transmembrane region" description="Helical" evidence="1">
    <location>
        <begin position="63"/>
        <end position="82"/>
    </location>
</feature>
<evidence type="ECO:0000313" key="2">
    <source>
        <dbReference type="EMBL" id="ABW33136.1"/>
    </source>
</evidence>
<feature type="transmembrane region" description="Helical" evidence="1">
    <location>
        <begin position="94"/>
        <end position="115"/>
    </location>
</feature>
<sequence>MWRYNLLAIGSASNFIYPHVPLVSLASLAGVTLNRRQAIVSAGLIWLVNQFFGFTVLQYPLSAISLLWGLSMGLGTIAVALVASIRPPFSRRSWWAQSLWLGISLLLGFCLYQSGTLLVNQWVQMHGLTADVFL</sequence>
<gene>
    <name evidence="2" type="ordered locus">AM1_F0046</name>
</gene>
<proteinExistence type="predicted"/>
<geneLocation type="plasmid" evidence="2 3">
    <name>pREB6</name>
</geneLocation>
<dbReference type="AlphaFoldDB" id="A8ZQ28"/>
<keyword evidence="3" id="KW-1185">Reference proteome</keyword>
<protein>
    <submittedName>
        <fullName evidence="2">Uncharacterized protein</fullName>
    </submittedName>
</protein>
<evidence type="ECO:0000256" key="1">
    <source>
        <dbReference type="SAM" id="Phobius"/>
    </source>
</evidence>